<dbReference type="Proteomes" id="UP001266305">
    <property type="component" value="Unassembled WGS sequence"/>
</dbReference>
<comment type="caution">
    <text evidence="1">The sequence shown here is derived from an EMBL/GenBank/DDBJ whole genome shotgun (WGS) entry which is preliminary data.</text>
</comment>
<name>A0ABQ9V8A4_SAGOE</name>
<proteinExistence type="predicted"/>
<protein>
    <submittedName>
        <fullName evidence="1">Uncharacterized protein</fullName>
    </submittedName>
</protein>
<keyword evidence="2" id="KW-1185">Reference proteome</keyword>
<gene>
    <name evidence="1" type="ORF">P7K49_014895</name>
</gene>
<evidence type="ECO:0000313" key="1">
    <source>
        <dbReference type="EMBL" id="KAK2105381.1"/>
    </source>
</evidence>
<accession>A0ABQ9V8A4</accession>
<organism evidence="1 2">
    <name type="scientific">Saguinus oedipus</name>
    <name type="common">Cotton-top tamarin</name>
    <name type="synonym">Oedipomidas oedipus</name>
    <dbReference type="NCBI Taxonomy" id="9490"/>
    <lineage>
        <taxon>Eukaryota</taxon>
        <taxon>Metazoa</taxon>
        <taxon>Chordata</taxon>
        <taxon>Craniata</taxon>
        <taxon>Vertebrata</taxon>
        <taxon>Euteleostomi</taxon>
        <taxon>Mammalia</taxon>
        <taxon>Eutheria</taxon>
        <taxon>Euarchontoglires</taxon>
        <taxon>Primates</taxon>
        <taxon>Haplorrhini</taxon>
        <taxon>Platyrrhini</taxon>
        <taxon>Cebidae</taxon>
        <taxon>Callitrichinae</taxon>
        <taxon>Saguinus</taxon>
    </lineage>
</organism>
<reference evidence="1 2" key="1">
    <citation type="submission" date="2023-05" db="EMBL/GenBank/DDBJ databases">
        <title>B98-5 Cell Line De Novo Hybrid Assembly: An Optical Mapping Approach.</title>
        <authorList>
            <person name="Kananen K."/>
            <person name="Auerbach J.A."/>
            <person name="Kautto E."/>
            <person name="Blachly J.S."/>
        </authorList>
    </citation>
    <scope>NUCLEOTIDE SEQUENCE [LARGE SCALE GENOMIC DNA]</scope>
    <source>
        <strain evidence="1">B95-8</strain>
        <tissue evidence="1">Cell line</tissue>
    </source>
</reference>
<evidence type="ECO:0000313" key="2">
    <source>
        <dbReference type="Proteomes" id="UP001266305"/>
    </source>
</evidence>
<dbReference type="EMBL" id="JASSZA010000007">
    <property type="protein sequence ID" value="KAK2105381.1"/>
    <property type="molecule type" value="Genomic_DNA"/>
</dbReference>
<sequence length="132" mass="14429">MGMSPQDPEAAQLWLFPFQSLELPSPHLSQYQGSGPKPGFCGSPSFCPSPCHTSWSHHTQPMPIGGLRGCLHLPRSGTTAPLYIYRPCPHLHCTNDGAMVWVLVTSQPPHQRGLLTGRATNVDMFPSGTTYF</sequence>